<dbReference type="EMBL" id="FOCO01000029">
    <property type="protein sequence ID" value="SEN87631.1"/>
    <property type="molecule type" value="Genomic_DNA"/>
</dbReference>
<dbReference type="STRING" id="1077947.SAMN05216227_102913"/>
<protein>
    <submittedName>
        <fullName evidence="1">Uncharacterized protein</fullName>
    </submittedName>
</protein>
<sequence length="477" mass="52036">MAKKTLNQTNLAALGADALATLLMEISTGSADIKRRLRLELSHSLGPQELAQDVRKRLVSLQRSTSFVGWRKRKLLVKDLETQSAMILDKIAPQDAATAFDLLWQFVEMAPALCARIDDSRGEVGDVFRAALAALPNVASRANLNPTPLAAQVWTALTNNTYGEWNGLIALLAPTLGPAGLAHLKTLVQAHGDTAPPPNSTNAVAAAFIRELRGATGAAGGNDRKSRLIKRSLQEIAAASGDTTAYINQYSPADLARKDIAAEVATLLLADAKPAKALEMLQNATDSRAGQAAWDVAYIACLTALGRLDDAQTHRWVCFTTYLNPGHLRDHLKLLPDFEDVEAEDRARAHLRASPNLHAALNFCLNWPDLLTAAEVIETRSTEINGELSALLAPAAEALRNRHPRAAVILWRAMIDDTLDHARAPRYAQAAEYVAECAAVDADITDYRQHPDHAQYVQSLRRDHVRKFAFWEKLTAQ</sequence>
<dbReference type="AlphaFoldDB" id="A0A1H8K4D7"/>
<dbReference type="RefSeq" id="WP_050521292.1">
    <property type="nucleotide sequence ID" value="NZ_FOCO01000029.1"/>
</dbReference>
<dbReference type="OrthoDB" id="7183688at2"/>
<name>A0A1H8K4D7_9RHOB</name>
<gene>
    <name evidence="1" type="ORF">SAMN05216227_102913</name>
</gene>
<reference evidence="1 2" key="1">
    <citation type="submission" date="2016-10" db="EMBL/GenBank/DDBJ databases">
        <authorList>
            <person name="de Groot N.N."/>
        </authorList>
    </citation>
    <scope>NUCLEOTIDE SEQUENCE [LARGE SCALE GENOMIC DNA]</scope>
    <source>
        <strain evidence="1 2">CGMCC 1.10836</strain>
    </source>
</reference>
<proteinExistence type="predicted"/>
<evidence type="ECO:0000313" key="2">
    <source>
        <dbReference type="Proteomes" id="UP000183002"/>
    </source>
</evidence>
<organism evidence="1 2">
    <name type="scientific">Pseudorhodobacter antarcticus</name>
    <dbReference type="NCBI Taxonomy" id="1077947"/>
    <lineage>
        <taxon>Bacteria</taxon>
        <taxon>Pseudomonadati</taxon>
        <taxon>Pseudomonadota</taxon>
        <taxon>Alphaproteobacteria</taxon>
        <taxon>Rhodobacterales</taxon>
        <taxon>Paracoccaceae</taxon>
        <taxon>Pseudorhodobacter</taxon>
    </lineage>
</organism>
<evidence type="ECO:0000313" key="1">
    <source>
        <dbReference type="EMBL" id="SEN87631.1"/>
    </source>
</evidence>
<accession>A0A1H8K4D7</accession>
<dbReference type="Proteomes" id="UP000183002">
    <property type="component" value="Unassembled WGS sequence"/>
</dbReference>
<dbReference type="InterPro" id="IPR049245">
    <property type="entry name" value="DUF6880"/>
</dbReference>
<keyword evidence="2" id="KW-1185">Reference proteome</keyword>
<dbReference type="Pfam" id="PF21810">
    <property type="entry name" value="DUF6880"/>
    <property type="match status" value="1"/>
</dbReference>